<dbReference type="GO" id="GO:0006631">
    <property type="term" value="P:fatty acid metabolic process"/>
    <property type="evidence" value="ECO:0007669"/>
    <property type="project" value="UniProtKB-KW"/>
</dbReference>
<dbReference type="PROSITE" id="PS00455">
    <property type="entry name" value="AMP_BINDING"/>
    <property type="match status" value="1"/>
</dbReference>
<dbReference type="GO" id="GO:0016874">
    <property type="term" value="F:ligase activity"/>
    <property type="evidence" value="ECO:0007669"/>
    <property type="project" value="UniProtKB-KW"/>
</dbReference>
<evidence type="ECO:0000313" key="8">
    <source>
        <dbReference type="Proteomes" id="UP000317158"/>
    </source>
</evidence>
<protein>
    <submittedName>
        <fullName evidence="7">Long-chain-fatty-acid--CoA ligase</fullName>
    </submittedName>
</protein>
<feature type="domain" description="AMP-binding enzyme C-terminal" evidence="6">
    <location>
        <begin position="462"/>
        <end position="543"/>
    </location>
</feature>
<dbReference type="Gene3D" id="3.40.50.12780">
    <property type="entry name" value="N-terminal domain of ligase-like"/>
    <property type="match status" value="1"/>
</dbReference>
<dbReference type="Gene3D" id="3.30.300.30">
    <property type="match status" value="1"/>
</dbReference>
<dbReference type="Pfam" id="PF00501">
    <property type="entry name" value="AMP-binding"/>
    <property type="match status" value="1"/>
</dbReference>
<gene>
    <name evidence="7" type="ORF">EF806_02745</name>
</gene>
<dbReference type="InterPro" id="IPR042099">
    <property type="entry name" value="ANL_N_sf"/>
</dbReference>
<evidence type="ECO:0000256" key="1">
    <source>
        <dbReference type="ARBA" id="ARBA00006432"/>
    </source>
</evidence>
<dbReference type="InterPro" id="IPR045851">
    <property type="entry name" value="AMP-bd_C_sf"/>
</dbReference>
<evidence type="ECO:0000256" key="3">
    <source>
        <dbReference type="ARBA" id="ARBA00022832"/>
    </source>
</evidence>
<dbReference type="Pfam" id="PF13193">
    <property type="entry name" value="AMP-binding_C"/>
    <property type="match status" value="1"/>
</dbReference>
<dbReference type="PANTHER" id="PTHR43859">
    <property type="entry name" value="ACYL-ACTIVATING ENZYME"/>
    <property type="match status" value="1"/>
</dbReference>
<dbReference type="InterPro" id="IPR000873">
    <property type="entry name" value="AMP-dep_synth/lig_dom"/>
</dbReference>
<keyword evidence="2 7" id="KW-0436">Ligase</keyword>
<dbReference type="SUPFAM" id="SSF56801">
    <property type="entry name" value="Acetyl-CoA synthetase-like"/>
    <property type="match status" value="1"/>
</dbReference>
<evidence type="ECO:0000256" key="4">
    <source>
        <dbReference type="ARBA" id="ARBA00023098"/>
    </source>
</evidence>
<dbReference type="PANTHER" id="PTHR43859:SF4">
    <property type="entry name" value="BUTANOATE--COA LIGASE AAE1-RELATED"/>
    <property type="match status" value="1"/>
</dbReference>
<comment type="caution">
    <text evidence="7">The sequence shown here is derived from an EMBL/GenBank/DDBJ whole genome shotgun (WGS) entry which is preliminary data.</text>
</comment>
<reference evidence="7 8" key="1">
    <citation type="journal article" date="2019" name="Nat. Microbiol.">
        <title>Wide diversity of methane and short-chain alkane metabolisms in uncultured archaea.</title>
        <authorList>
            <person name="Borrel G."/>
            <person name="Adam P.S."/>
            <person name="McKay L.J."/>
            <person name="Chen L.X."/>
            <person name="Sierra-Garcia I.N."/>
            <person name="Sieber C.M."/>
            <person name="Letourneur Q."/>
            <person name="Ghozlane A."/>
            <person name="Andersen G.L."/>
            <person name="Li W.J."/>
            <person name="Hallam S.J."/>
            <person name="Muyzer G."/>
            <person name="de Oliveira V.M."/>
            <person name="Inskeep W.P."/>
            <person name="Banfield J.F."/>
            <person name="Gribaldo S."/>
        </authorList>
    </citation>
    <scope>NUCLEOTIDE SEQUENCE [LARGE SCALE GENOMIC DNA]</scope>
    <source>
        <strain evidence="7">NM1a</strain>
    </source>
</reference>
<evidence type="ECO:0000313" key="7">
    <source>
        <dbReference type="EMBL" id="RZN64978.1"/>
    </source>
</evidence>
<sequence length="559" mass="64355">MKNPNEEFVDVGYHYQLTLNHIIEHASKLHPKEYVVYRDIRKETYKEAYERCKRLSNALEGLGVKRGTKIIVFEWNSDRYLEMYFAIPSMGAILHMGNPLLTPAQISYIINHAGDEVLILNKDILPLIEGIKDKIKTVKSYILITDDGEIPDTKLRPIYEYEDLLKSSSSSYQYPELDENTVATLGYTTGTTGDPKGCWFTHRALSLHSIIWAGYSSGHGLTPAPYGATLCIVPMFHAHAWCIPFMSTLFGARQLMIGRTDPTMVLNMIKREREELPDRPITIFGVASVLRFLIYHPDIEKYKEYLKNVKYLVGGTAFPRGLAERCIELGMDPYSGWGMTETCPIMGISLLKSHMRDWPDNKILDFKLRTGWAAPFEEQRVVDENGRDVPRDNKTIGEIILRSPWCTLGYYKDLEKSKELWRDGWLHSGDLAVIDEEENPLIVDREKDVVKSGGEWISTLTLENLLSKYPKVLEVAVIGVPHKKYEERPIALVVPKSEFKDDIMEDELRKHLESYVENGEILKWWIPERFVFVNEIPKTSVGKFDKKLLRPRYKDILSE</sequence>
<name>A0A520KST0_METT2</name>
<evidence type="ECO:0000259" key="5">
    <source>
        <dbReference type="Pfam" id="PF00501"/>
    </source>
</evidence>
<accession>A0A520KST0</accession>
<keyword evidence="3" id="KW-0276">Fatty acid metabolism</keyword>
<dbReference type="Proteomes" id="UP000317158">
    <property type="component" value="Unassembled WGS sequence"/>
</dbReference>
<dbReference type="InterPro" id="IPR025110">
    <property type="entry name" value="AMP-bd_C"/>
</dbReference>
<proteinExistence type="inferred from homology"/>
<organism evidence="7 8">
    <name type="scientific">Methanoliparum thermophilum</name>
    <dbReference type="NCBI Taxonomy" id="2491083"/>
    <lineage>
        <taxon>Archaea</taxon>
        <taxon>Methanobacteriati</taxon>
        <taxon>Methanobacteriota</taxon>
        <taxon>Candidatus Methanoliparia</taxon>
        <taxon>Candidatus Methanoliparales</taxon>
        <taxon>Candidatus Methanoliparaceae</taxon>
        <taxon>Candidatus Methanoliparum</taxon>
    </lineage>
</organism>
<evidence type="ECO:0000259" key="6">
    <source>
        <dbReference type="Pfam" id="PF13193"/>
    </source>
</evidence>
<dbReference type="NCBIfam" id="NF004837">
    <property type="entry name" value="PRK06187.1"/>
    <property type="match status" value="1"/>
</dbReference>
<feature type="domain" description="AMP-dependent synthetase/ligase" evidence="5">
    <location>
        <begin position="25"/>
        <end position="411"/>
    </location>
</feature>
<dbReference type="EMBL" id="RXIF01000004">
    <property type="protein sequence ID" value="RZN64978.1"/>
    <property type="molecule type" value="Genomic_DNA"/>
</dbReference>
<dbReference type="AlphaFoldDB" id="A0A520KST0"/>
<evidence type="ECO:0000256" key="2">
    <source>
        <dbReference type="ARBA" id="ARBA00022598"/>
    </source>
</evidence>
<keyword evidence="4" id="KW-0443">Lipid metabolism</keyword>
<dbReference type="InterPro" id="IPR020845">
    <property type="entry name" value="AMP-binding_CS"/>
</dbReference>
<comment type="similarity">
    <text evidence="1">Belongs to the ATP-dependent AMP-binding enzyme family.</text>
</comment>